<comment type="caution">
    <text evidence="1">The sequence shown here is derived from an EMBL/GenBank/DDBJ whole genome shotgun (WGS) entry which is preliminary data.</text>
</comment>
<dbReference type="SUPFAM" id="SSF48371">
    <property type="entry name" value="ARM repeat"/>
    <property type="match status" value="1"/>
</dbReference>
<sequence length="242" mass="27746">MDRSTSRIWQLGELLWSLSGRLDGSAQQAEWPFLRDILLWLYEKFPTRRAQLRGVIGRQRERHGGGKPLKSAGRFVHKSAPLAPLLQVLGPIIRGFQTPLGEAQRRLLTDTLLPLHKPNDWLLWDRQTPLISMYHKELVHCMLLVLEKEPRLSGRSVEALCGYLPQSHESNTPKEVLVIHELAEIMKVMQPEDLKGCMQGSQERVDNAHQRHMVRLFTSQNAQTLQSVLQLWKDGEDLVEGC</sequence>
<name>A0ABP0HKS6_9DINO</name>
<proteinExistence type="predicted"/>
<gene>
    <name evidence="1" type="ORF">CCMP2556_LOCUS2179</name>
</gene>
<evidence type="ECO:0000313" key="1">
    <source>
        <dbReference type="EMBL" id="CAK8990750.1"/>
    </source>
</evidence>
<accession>A0ABP0HKS6</accession>
<dbReference type="InterPro" id="IPR016024">
    <property type="entry name" value="ARM-type_fold"/>
</dbReference>
<keyword evidence="2" id="KW-1185">Reference proteome</keyword>
<dbReference type="Pfam" id="PF01603">
    <property type="entry name" value="B56"/>
    <property type="match status" value="1"/>
</dbReference>
<dbReference type="PANTHER" id="PTHR10257:SF3">
    <property type="entry name" value="SERINE_THREONINE-PROTEIN PHOSPHATASE 2A 56 KDA REGULATORY SUBUNIT GAMMA ISOFORM"/>
    <property type="match status" value="1"/>
</dbReference>
<dbReference type="PANTHER" id="PTHR10257">
    <property type="entry name" value="SERINE/THREONINE PROTEIN PHOSPHATASE 2A PP2A REGULATORY SUBUNIT B"/>
    <property type="match status" value="1"/>
</dbReference>
<organism evidence="1 2">
    <name type="scientific">Durusdinium trenchii</name>
    <dbReference type="NCBI Taxonomy" id="1381693"/>
    <lineage>
        <taxon>Eukaryota</taxon>
        <taxon>Sar</taxon>
        <taxon>Alveolata</taxon>
        <taxon>Dinophyceae</taxon>
        <taxon>Suessiales</taxon>
        <taxon>Symbiodiniaceae</taxon>
        <taxon>Durusdinium</taxon>
    </lineage>
</organism>
<reference evidence="1 2" key="1">
    <citation type="submission" date="2024-02" db="EMBL/GenBank/DDBJ databases">
        <authorList>
            <person name="Chen Y."/>
            <person name="Shah S."/>
            <person name="Dougan E. K."/>
            <person name="Thang M."/>
            <person name="Chan C."/>
        </authorList>
    </citation>
    <scope>NUCLEOTIDE SEQUENCE [LARGE SCALE GENOMIC DNA]</scope>
</reference>
<evidence type="ECO:0000313" key="2">
    <source>
        <dbReference type="Proteomes" id="UP001642484"/>
    </source>
</evidence>
<protein>
    <submittedName>
        <fullName evidence="1">Uncharacterized protein</fullName>
    </submittedName>
</protein>
<dbReference type="InterPro" id="IPR002554">
    <property type="entry name" value="PP2A_B56"/>
</dbReference>
<dbReference type="EMBL" id="CAXAMN010000781">
    <property type="protein sequence ID" value="CAK8990750.1"/>
    <property type="molecule type" value="Genomic_DNA"/>
</dbReference>
<dbReference type="InterPro" id="IPR011989">
    <property type="entry name" value="ARM-like"/>
</dbReference>
<dbReference type="Gene3D" id="1.25.10.10">
    <property type="entry name" value="Leucine-rich Repeat Variant"/>
    <property type="match status" value="1"/>
</dbReference>
<dbReference type="Proteomes" id="UP001642484">
    <property type="component" value="Unassembled WGS sequence"/>
</dbReference>